<dbReference type="HOGENOM" id="CLU_3240242_0_0_14"/>
<keyword evidence="2" id="KW-1185">Reference proteome</keyword>
<accession>R4S2C2</accession>
<organism evidence="1 2">
    <name type="scientific">Strawberry lethal yellows phytoplasma (CPA) str. NZSb11</name>
    <dbReference type="NCBI Taxonomy" id="980422"/>
    <lineage>
        <taxon>Bacteria</taxon>
        <taxon>Bacillati</taxon>
        <taxon>Mycoplasmatota</taxon>
        <taxon>Mollicutes</taxon>
        <taxon>Acholeplasmatales</taxon>
        <taxon>Acholeplasmataceae</taxon>
        <taxon>Candidatus Phytoplasma</taxon>
        <taxon>16SrXII (Stolbur group)</taxon>
    </lineage>
</organism>
<dbReference type="AlphaFoldDB" id="R4S2C2"/>
<dbReference type="EMBL" id="CP002548">
    <property type="protein sequence ID" value="AGL90959.1"/>
    <property type="molecule type" value="Genomic_DNA"/>
</dbReference>
<dbReference type="Proteomes" id="UP000013941">
    <property type="component" value="Chromosome"/>
</dbReference>
<evidence type="ECO:0000313" key="2">
    <source>
        <dbReference type="Proteomes" id="UP000013941"/>
    </source>
</evidence>
<name>R4S2C2_PHYAS</name>
<reference evidence="1 2" key="1">
    <citation type="journal article" date="2013" name="BMC Genomics">
        <title>Comparison of the complete genome sequence of two closely related isolates of 'Candidatus Phytoplasma australiense' reveals genome plasticity.</title>
        <authorList>
            <person name="Andersen M.T."/>
            <person name="Liefting L.W."/>
            <person name="Havukkala I."/>
            <person name="Beever R.E."/>
        </authorList>
    </citation>
    <scope>NUCLEOTIDE SEQUENCE [LARGE SCALE GENOMIC DNA]</scope>
    <source>
        <strain evidence="1 2">NZSb11</strain>
    </source>
</reference>
<evidence type="ECO:0000313" key="1">
    <source>
        <dbReference type="EMBL" id="AGL90959.1"/>
    </source>
</evidence>
<dbReference type="KEGG" id="nzs:SLY_1050"/>
<proteinExistence type="predicted"/>
<gene>
    <name evidence="1" type="ORF">SLY_1050</name>
</gene>
<sequence length="43" mass="5056">MKVFGMMFIEFVEKCETHCNLKKETNEKIKSVLIFSASQLLLF</sequence>
<protein>
    <submittedName>
        <fullName evidence="1">Uncharacterized protein</fullName>
    </submittedName>
</protein>
<dbReference type="PATRIC" id="fig|980422.3.peg.964"/>